<keyword evidence="1" id="KW-0812">Transmembrane</keyword>
<name>E8RS15_ASTEC</name>
<dbReference type="STRING" id="573065.Astex_2641"/>
<keyword evidence="1" id="KW-0472">Membrane</keyword>
<dbReference type="OrthoDB" id="7172622at2"/>
<sequence>MTIGMGILWGGLIGAPPLAYLIHRFWRHKRHKLLPVSFAVLPVVALAWAVGLRFTSPLVNMTALALAYAAYAFLAWEGWGIGDSRIGFRMIIKFVTALPIVFGYFMATFGFPLLLFISFGLDDGNKHTEILEPGIGCEIRTQSGGPSWGTTVVSVHRELTPFLRWERAHQRLSEEEAVYRRASDLCRDAYTKWRNS</sequence>
<dbReference type="AlphaFoldDB" id="E8RS15"/>
<evidence type="ECO:0000256" key="1">
    <source>
        <dbReference type="SAM" id="Phobius"/>
    </source>
</evidence>
<proteinExistence type="predicted"/>
<feature type="transmembrane region" description="Helical" evidence="1">
    <location>
        <begin position="58"/>
        <end position="76"/>
    </location>
</feature>
<reference evidence="3" key="1">
    <citation type="submission" date="2010-12" db="EMBL/GenBank/DDBJ databases">
        <title>Complete sequence of chromosome 2 of Asticcacaulis excentricus CB 48.</title>
        <authorList>
            <consortium name="US DOE Joint Genome Institute"/>
            <person name="Lucas S."/>
            <person name="Copeland A."/>
            <person name="Lapidus A."/>
            <person name="Cheng J.-F."/>
            <person name="Bruce D."/>
            <person name="Goodwin L."/>
            <person name="Pitluck S."/>
            <person name="Teshima H."/>
            <person name="Davenport K."/>
            <person name="Detter J.C."/>
            <person name="Han C."/>
            <person name="Tapia R."/>
            <person name="Land M."/>
            <person name="Hauser L."/>
            <person name="Jeffries C."/>
            <person name="Kyrpides N."/>
            <person name="Ivanova N."/>
            <person name="Ovchinnikova G."/>
            <person name="Brun Y.V."/>
            <person name="Woyke T."/>
        </authorList>
    </citation>
    <scope>NUCLEOTIDE SEQUENCE [LARGE SCALE GENOMIC DNA]</scope>
    <source>
        <strain evidence="3">ATCC 15261 / DSM 4724 / KCTC 12464 / NCIMB 9791 / VKM B-1370 / CB 48</strain>
    </source>
</reference>
<accession>E8RS15</accession>
<dbReference type="RefSeq" id="WP_013480110.1">
    <property type="nucleotide sequence ID" value="NC_014817.1"/>
</dbReference>
<feature type="transmembrane region" description="Helical" evidence="1">
    <location>
        <begin position="97"/>
        <end position="121"/>
    </location>
</feature>
<keyword evidence="3" id="KW-1185">Reference proteome</keyword>
<gene>
    <name evidence="2" type="ordered locus">Astex_2641</name>
</gene>
<evidence type="ECO:0000313" key="2">
    <source>
        <dbReference type="EMBL" id="ADU14286.1"/>
    </source>
</evidence>
<dbReference type="Proteomes" id="UP000001492">
    <property type="component" value="Chromosome 2"/>
</dbReference>
<dbReference type="EMBL" id="CP002396">
    <property type="protein sequence ID" value="ADU14286.1"/>
    <property type="molecule type" value="Genomic_DNA"/>
</dbReference>
<feature type="transmembrane region" description="Helical" evidence="1">
    <location>
        <begin position="6"/>
        <end position="26"/>
    </location>
</feature>
<evidence type="ECO:0000313" key="3">
    <source>
        <dbReference type="Proteomes" id="UP000001492"/>
    </source>
</evidence>
<protein>
    <submittedName>
        <fullName evidence="2">Uncharacterized protein</fullName>
    </submittedName>
</protein>
<dbReference type="KEGG" id="aex:Astex_2641"/>
<dbReference type="HOGENOM" id="CLU_1387803_0_0_5"/>
<feature type="transmembrane region" description="Helical" evidence="1">
    <location>
        <begin position="33"/>
        <end position="52"/>
    </location>
</feature>
<keyword evidence="1" id="KW-1133">Transmembrane helix</keyword>
<organism evidence="2 3">
    <name type="scientific">Asticcacaulis excentricus (strain ATCC 15261 / DSM 4724 / KCTC 12464 / NCIMB 9791 / VKM B-1370 / CB 48)</name>
    <dbReference type="NCBI Taxonomy" id="573065"/>
    <lineage>
        <taxon>Bacteria</taxon>
        <taxon>Pseudomonadati</taxon>
        <taxon>Pseudomonadota</taxon>
        <taxon>Alphaproteobacteria</taxon>
        <taxon>Caulobacterales</taxon>
        <taxon>Caulobacteraceae</taxon>
        <taxon>Asticcacaulis</taxon>
    </lineage>
</organism>